<protein>
    <recommendedName>
        <fullName evidence="4">Glucose receptor Git3 N-terminal domain-containing protein</fullName>
    </recommendedName>
</protein>
<reference evidence="2 3" key="1">
    <citation type="submission" date="2019-04" db="EMBL/GenBank/DDBJ databases">
        <title>Friends and foes A comparative genomics study of 23 Aspergillus species from section Flavi.</title>
        <authorList>
            <consortium name="DOE Joint Genome Institute"/>
            <person name="Kjaerbolling I."/>
            <person name="Vesth T."/>
            <person name="Frisvad J.C."/>
            <person name="Nybo J.L."/>
            <person name="Theobald S."/>
            <person name="Kildgaard S."/>
            <person name="Isbrandt T."/>
            <person name="Kuo A."/>
            <person name="Sato A."/>
            <person name="Lyhne E.K."/>
            <person name="Kogle M.E."/>
            <person name="Wiebenga A."/>
            <person name="Kun R.S."/>
            <person name="Lubbers R.J."/>
            <person name="Makela M.R."/>
            <person name="Barry K."/>
            <person name="Chovatia M."/>
            <person name="Clum A."/>
            <person name="Daum C."/>
            <person name="Haridas S."/>
            <person name="He G."/>
            <person name="LaButti K."/>
            <person name="Lipzen A."/>
            <person name="Mondo S."/>
            <person name="Riley R."/>
            <person name="Salamov A."/>
            <person name="Simmons B.A."/>
            <person name="Magnuson J.K."/>
            <person name="Henrissat B."/>
            <person name="Mortensen U.H."/>
            <person name="Larsen T.O."/>
            <person name="Devries R.P."/>
            <person name="Grigoriev I.V."/>
            <person name="Machida M."/>
            <person name="Baker S.E."/>
            <person name="Andersen M.R."/>
        </authorList>
    </citation>
    <scope>NUCLEOTIDE SEQUENCE [LARGE SCALE GENOMIC DNA]</scope>
    <source>
        <strain evidence="2 3">CBS 117625</strain>
    </source>
</reference>
<feature type="transmembrane region" description="Helical" evidence="1">
    <location>
        <begin position="6"/>
        <end position="30"/>
    </location>
</feature>
<sequence length="79" mass="8712">MTGVDYAVAVPTFTGSVMSTIASSLVLLSYATSSRKRHFRHWLILNLTIAGGNFLIFSAPTKLTSRPLAFLTRLYQCTE</sequence>
<feature type="transmembrane region" description="Helical" evidence="1">
    <location>
        <begin position="42"/>
        <end position="60"/>
    </location>
</feature>
<evidence type="ECO:0008006" key="4">
    <source>
        <dbReference type="Google" id="ProtNLM"/>
    </source>
</evidence>
<name>A0A5N6T654_ASPPS</name>
<evidence type="ECO:0000256" key="1">
    <source>
        <dbReference type="SAM" id="Phobius"/>
    </source>
</evidence>
<dbReference type="AlphaFoldDB" id="A0A5N6T654"/>
<accession>A0A5N6T654</accession>
<evidence type="ECO:0000313" key="2">
    <source>
        <dbReference type="EMBL" id="KAE8141804.1"/>
    </source>
</evidence>
<dbReference type="Proteomes" id="UP000325672">
    <property type="component" value="Unassembled WGS sequence"/>
</dbReference>
<dbReference type="OrthoDB" id="100006at2759"/>
<proteinExistence type="predicted"/>
<keyword evidence="1" id="KW-0812">Transmembrane</keyword>
<keyword evidence="1" id="KW-0472">Membrane</keyword>
<organism evidence="2 3">
    <name type="scientific">Aspergillus pseudotamarii</name>
    <dbReference type="NCBI Taxonomy" id="132259"/>
    <lineage>
        <taxon>Eukaryota</taxon>
        <taxon>Fungi</taxon>
        <taxon>Dikarya</taxon>
        <taxon>Ascomycota</taxon>
        <taxon>Pezizomycotina</taxon>
        <taxon>Eurotiomycetes</taxon>
        <taxon>Eurotiomycetidae</taxon>
        <taxon>Eurotiales</taxon>
        <taxon>Aspergillaceae</taxon>
        <taxon>Aspergillus</taxon>
        <taxon>Aspergillus subgen. Circumdati</taxon>
    </lineage>
</organism>
<keyword evidence="1" id="KW-1133">Transmembrane helix</keyword>
<gene>
    <name evidence="2" type="ORF">BDV38DRAFT_236492</name>
</gene>
<keyword evidence="3" id="KW-1185">Reference proteome</keyword>
<evidence type="ECO:0000313" key="3">
    <source>
        <dbReference type="Proteomes" id="UP000325672"/>
    </source>
</evidence>
<dbReference type="RefSeq" id="XP_031917867.1">
    <property type="nucleotide sequence ID" value="XM_032053466.1"/>
</dbReference>
<dbReference type="GeneID" id="43637676"/>
<dbReference type="EMBL" id="ML743556">
    <property type="protein sequence ID" value="KAE8141804.1"/>
    <property type="molecule type" value="Genomic_DNA"/>
</dbReference>